<evidence type="ECO:0000313" key="1">
    <source>
        <dbReference type="EMBL" id="GER03370.1"/>
    </source>
</evidence>
<dbReference type="Gene3D" id="2.60.40.1180">
    <property type="entry name" value="Golgi alpha-mannosidase II"/>
    <property type="match status" value="1"/>
</dbReference>
<dbReference type="InterPro" id="IPR013780">
    <property type="entry name" value="Glyco_hydro_b"/>
</dbReference>
<proteinExistence type="predicted"/>
<dbReference type="EMBL" id="BKCN01000003">
    <property type="protein sequence ID" value="GER03370.1"/>
    <property type="molecule type" value="Genomic_DNA"/>
</dbReference>
<dbReference type="SUPFAM" id="SSF51011">
    <property type="entry name" value="Glycosyl hydrolase domain"/>
    <property type="match status" value="1"/>
</dbReference>
<name>A0A5A7N7L0_9PROT</name>
<sequence>MLFARGAPVIYSGDEQGFTGDGHDQDAREDMFKSKVAVYNDNRLIGSDASTAEDNFDPSHPLYRSLGEFAALYRAHPALRRGEQISHFAAETAGIYAFSRIDVQSGAALLVAINSADTPQNARLSTLKASGITADEPGLLLGDGQAVRDAASGDLQLHLPPLSFAVWGLYDKE</sequence>
<dbReference type="PANTHER" id="PTHR10357">
    <property type="entry name" value="ALPHA-AMYLASE FAMILY MEMBER"/>
    <property type="match status" value="1"/>
</dbReference>
<accession>A0A5A7N7L0</accession>
<dbReference type="SUPFAM" id="SSF51445">
    <property type="entry name" value="(Trans)glycosidases"/>
    <property type="match status" value="1"/>
</dbReference>
<dbReference type="Proteomes" id="UP000324996">
    <property type="component" value="Unassembled WGS sequence"/>
</dbReference>
<gene>
    <name evidence="1" type="ORF">JCM17846_10520</name>
</gene>
<dbReference type="RefSeq" id="WP_313979418.1">
    <property type="nucleotide sequence ID" value="NZ_BKCN01000003.1"/>
</dbReference>
<dbReference type="Gene3D" id="3.20.20.80">
    <property type="entry name" value="Glycosidases"/>
    <property type="match status" value="1"/>
</dbReference>
<evidence type="ECO:0008006" key="3">
    <source>
        <dbReference type="Google" id="ProtNLM"/>
    </source>
</evidence>
<dbReference type="PANTHER" id="PTHR10357:SF209">
    <property type="entry name" value="PERIPLASMIC ALPHA-AMYLASE"/>
    <property type="match status" value="1"/>
</dbReference>
<dbReference type="AlphaFoldDB" id="A0A5A7N7L0"/>
<evidence type="ECO:0000313" key="2">
    <source>
        <dbReference type="Proteomes" id="UP000324996"/>
    </source>
</evidence>
<keyword evidence="2" id="KW-1185">Reference proteome</keyword>
<comment type="caution">
    <text evidence="1">The sequence shown here is derived from an EMBL/GenBank/DDBJ whole genome shotgun (WGS) entry which is preliminary data.</text>
</comment>
<reference evidence="1 2" key="1">
    <citation type="submission" date="2019-09" db="EMBL/GenBank/DDBJ databases">
        <title>NBRP : Genome information of microbial organism related human and environment.</title>
        <authorList>
            <person name="Hattori M."/>
            <person name="Oshima K."/>
            <person name="Inaba H."/>
            <person name="Suda W."/>
            <person name="Sakamoto M."/>
            <person name="Iino T."/>
            <person name="Kitahara M."/>
            <person name="Oshida Y."/>
            <person name="Iida T."/>
            <person name="Kudo T."/>
            <person name="Itoh T."/>
            <person name="Ohkuma M."/>
        </authorList>
    </citation>
    <scope>NUCLEOTIDE SEQUENCE [LARGE SCALE GENOMIC DNA]</scope>
    <source>
        <strain evidence="1 2">Q-1</strain>
    </source>
</reference>
<protein>
    <recommendedName>
        <fullName evidence="3">Glycosyl hydrolase family 13 catalytic domain-containing protein</fullName>
    </recommendedName>
</protein>
<dbReference type="InterPro" id="IPR017853">
    <property type="entry name" value="GH"/>
</dbReference>
<organism evidence="1 2">
    <name type="scientific">Iodidimonas nitroreducens</name>
    <dbReference type="NCBI Taxonomy" id="1236968"/>
    <lineage>
        <taxon>Bacteria</taxon>
        <taxon>Pseudomonadati</taxon>
        <taxon>Pseudomonadota</taxon>
        <taxon>Alphaproteobacteria</taxon>
        <taxon>Iodidimonadales</taxon>
        <taxon>Iodidimonadaceae</taxon>
        <taxon>Iodidimonas</taxon>
    </lineage>
</organism>